<accession>A0A024UIJ2</accession>
<dbReference type="GO" id="GO:0016925">
    <property type="term" value="P:protein sumoylation"/>
    <property type="evidence" value="ECO:0007669"/>
    <property type="project" value="UniProtKB-UniPathway"/>
</dbReference>
<evidence type="ECO:0000256" key="3">
    <source>
        <dbReference type="ARBA" id="ARBA00005383"/>
    </source>
</evidence>
<dbReference type="GO" id="GO:0061665">
    <property type="term" value="F:SUMO ligase activity"/>
    <property type="evidence" value="ECO:0007669"/>
    <property type="project" value="TreeGrafter"/>
</dbReference>
<evidence type="ECO:0000259" key="13">
    <source>
        <dbReference type="PROSITE" id="PS51044"/>
    </source>
</evidence>
<comment type="similarity">
    <text evidence="3">Belongs to the PIAS family.</text>
</comment>
<dbReference type="eggNOG" id="KOG2169">
    <property type="taxonomic scope" value="Eukaryota"/>
</dbReference>
<name>A0A024UIJ2_9STRA</name>
<evidence type="ECO:0000256" key="11">
    <source>
        <dbReference type="SAM" id="MobiDB-lite"/>
    </source>
</evidence>
<dbReference type="UniPathway" id="UPA00886"/>
<dbReference type="OrthoDB" id="27975at2759"/>
<gene>
    <name evidence="14" type="ORF">H310_03619</name>
</gene>
<sequence>MITPPVPLSAMGDRLATLKVPELKGLAKMMSLSISGRKQELINRIVQKCSQFNALQQSAGSMSDSQSHFFTQHMVNGYKEMEQLLQGSSHYMVTPPTGNMRMLKAPAVTPQPTSAPIPNGSWNMVPNHDGILNSTFLLHANTYTSRGQPPQTDLAVGYAPELNNARCLCPIKATQGSAVTYCAKCAMAVHSKCHQTQTIDTWHCEACRAAVFEPFFHVHATYGHPVFLRFTASVRQQIVYEIPPDDLIAMKRAKGTEPGSLELQLRCFAMKEPLSEGHCWPTCSTVVVNGYACPVVQRAVPGQANASKVLREQPLNLLPVSRHGSNTIEIRTADSLPNVYVFVIQRVEKQALDHLLQQVVVQSEQITYDQAKADVVKSFGNDDDDIVATCTMLSVRCPLGLGVIDLPARGIHCQHLQCFDLKTFLMFNRTARSRAWKCIVCHKFIALDELRIDPYLKKLLADVHDDEELEEVEIFPDATWRKRVADDIKPDKRAKPTDPSSADDKLPQLDIVPIDVLASPATAPALDSIDLTLSSDEDEDRPLVDVVPPPTQQPADMHSMWNAPSSWRHPLVSPTSQWQPSAPVPARAFGGILDATYDDPWSTPIPAPAPFPGAVSSAASHHRSLPPLNSNALPPSAHLFPPVQPPAVTGFAPFDTFADKTPRTHNSTENSLHWHVDGGNGLYDIPAKARKRLHRGDQVLPPPFPGSVSSHPLTNGGGVSSLSSSSSSSHIHPMSSSAAAMSNVIYLDDDSD</sequence>
<evidence type="ECO:0000256" key="8">
    <source>
        <dbReference type="ARBA" id="ARBA00022833"/>
    </source>
</evidence>
<dbReference type="PROSITE" id="PS50800">
    <property type="entry name" value="SAP"/>
    <property type="match status" value="1"/>
</dbReference>
<dbReference type="SUPFAM" id="SSF57903">
    <property type="entry name" value="FYVE/PHD zinc finger"/>
    <property type="match status" value="1"/>
</dbReference>
<dbReference type="PROSITE" id="PS51044">
    <property type="entry name" value="ZF_SP_RING"/>
    <property type="match status" value="1"/>
</dbReference>
<evidence type="ECO:0008006" key="15">
    <source>
        <dbReference type="Google" id="ProtNLM"/>
    </source>
</evidence>
<feature type="region of interest" description="Disordered" evidence="11">
    <location>
        <begin position="696"/>
        <end position="734"/>
    </location>
</feature>
<reference evidence="14" key="1">
    <citation type="submission" date="2013-12" db="EMBL/GenBank/DDBJ databases">
        <title>The Genome Sequence of Aphanomyces invadans NJM9701.</title>
        <authorList>
            <consortium name="The Broad Institute Genomics Platform"/>
            <person name="Russ C."/>
            <person name="Tyler B."/>
            <person name="van West P."/>
            <person name="Dieguez-Uribeondo J."/>
            <person name="Young S.K."/>
            <person name="Zeng Q."/>
            <person name="Gargeya S."/>
            <person name="Fitzgerald M."/>
            <person name="Abouelleil A."/>
            <person name="Alvarado L."/>
            <person name="Chapman S.B."/>
            <person name="Gainer-Dewar J."/>
            <person name="Goldberg J."/>
            <person name="Griggs A."/>
            <person name="Gujja S."/>
            <person name="Hansen M."/>
            <person name="Howarth C."/>
            <person name="Imamovic A."/>
            <person name="Ireland A."/>
            <person name="Larimer J."/>
            <person name="McCowan C."/>
            <person name="Murphy C."/>
            <person name="Pearson M."/>
            <person name="Poon T.W."/>
            <person name="Priest M."/>
            <person name="Roberts A."/>
            <person name="Saif S."/>
            <person name="Shea T."/>
            <person name="Sykes S."/>
            <person name="Wortman J."/>
            <person name="Nusbaum C."/>
            <person name="Birren B."/>
        </authorList>
    </citation>
    <scope>NUCLEOTIDE SEQUENCE [LARGE SCALE GENOMIC DNA]</scope>
    <source>
        <strain evidence="14">NJM9701</strain>
    </source>
</reference>
<keyword evidence="5" id="KW-0479">Metal-binding</keyword>
<evidence type="ECO:0000256" key="9">
    <source>
        <dbReference type="ARBA" id="ARBA00023242"/>
    </source>
</evidence>
<dbReference type="SMART" id="SM00513">
    <property type="entry name" value="SAP"/>
    <property type="match status" value="1"/>
</dbReference>
<dbReference type="AlphaFoldDB" id="A0A024UIJ2"/>
<evidence type="ECO:0000256" key="7">
    <source>
        <dbReference type="ARBA" id="ARBA00022786"/>
    </source>
</evidence>
<dbReference type="GeneID" id="20080669"/>
<dbReference type="Pfam" id="PF02037">
    <property type="entry name" value="SAP"/>
    <property type="match status" value="1"/>
</dbReference>
<feature type="compositionally biased region" description="Low complexity" evidence="11">
    <location>
        <begin position="720"/>
        <end position="734"/>
    </location>
</feature>
<dbReference type="Gene3D" id="2.60.120.780">
    <property type="entry name" value="PINIT domain"/>
    <property type="match status" value="1"/>
</dbReference>
<dbReference type="Pfam" id="PF02891">
    <property type="entry name" value="zf-MIZ"/>
    <property type="match status" value="1"/>
</dbReference>
<protein>
    <recommendedName>
        <fullName evidence="15">SP-RING-type domain-containing protein</fullName>
    </recommendedName>
</protein>
<evidence type="ECO:0000256" key="2">
    <source>
        <dbReference type="ARBA" id="ARBA00004718"/>
    </source>
</evidence>
<keyword evidence="7" id="KW-0833">Ubl conjugation pathway</keyword>
<dbReference type="Gene3D" id="3.30.40.10">
    <property type="entry name" value="Zinc/RING finger domain, C3HC4 (zinc finger)"/>
    <property type="match status" value="1"/>
</dbReference>
<dbReference type="GO" id="GO:0008270">
    <property type="term" value="F:zinc ion binding"/>
    <property type="evidence" value="ECO:0007669"/>
    <property type="project" value="UniProtKB-KW"/>
</dbReference>
<feature type="domain" description="SP-RING-type" evidence="13">
    <location>
        <begin position="382"/>
        <end position="465"/>
    </location>
</feature>
<dbReference type="InterPro" id="IPR003034">
    <property type="entry name" value="SAP_dom"/>
</dbReference>
<dbReference type="STRING" id="157072.A0A024UIJ2"/>
<evidence type="ECO:0000256" key="4">
    <source>
        <dbReference type="ARBA" id="ARBA00022679"/>
    </source>
</evidence>
<keyword evidence="8" id="KW-0862">Zinc</keyword>
<evidence type="ECO:0000256" key="5">
    <source>
        <dbReference type="ARBA" id="ARBA00022723"/>
    </source>
</evidence>
<evidence type="ECO:0000256" key="1">
    <source>
        <dbReference type="ARBA" id="ARBA00004123"/>
    </source>
</evidence>
<keyword evidence="6 10" id="KW-0863">Zinc-finger</keyword>
<dbReference type="InterPro" id="IPR013083">
    <property type="entry name" value="Znf_RING/FYVE/PHD"/>
</dbReference>
<evidence type="ECO:0000256" key="10">
    <source>
        <dbReference type="PROSITE-ProRule" id="PRU00452"/>
    </source>
</evidence>
<dbReference type="InterPro" id="IPR011011">
    <property type="entry name" value="Znf_FYVE_PHD"/>
</dbReference>
<dbReference type="VEuPathDB" id="FungiDB:H310_03619"/>
<comment type="subcellular location">
    <subcellularLocation>
        <location evidence="1">Nucleus</location>
    </subcellularLocation>
</comment>
<evidence type="ECO:0000256" key="6">
    <source>
        <dbReference type="ARBA" id="ARBA00022771"/>
    </source>
</evidence>
<dbReference type="InterPro" id="IPR004181">
    <property type="entry name" value="Znf_MIZ"/>
</dbReference>
<dbReference type="InterPro" id="IPR038654">
    <property type="entry name" value="PINIT_sf"/>
</dbReference>
<dbReference type="InterPro" id="IPR036361">
    <property type="entry name" value="SAP_dom_sf"/>
</dbReference>
<dbReference type="PANTHER" id="PTHR10782:SF4">
    <property type="entry name" value="TONALLI, ISOFORM E"/>
    <property type="match status" value="1"/>
</dbReference>
<dbReference type="PANTHER" id="PTHR10782">
    <property type="entry name" value="ZINC FINGER MIZ DOMAIN-CONTAINING PROTEIN"/>
    <property type="match status" value="1"/>
</dbReference>
<evidence type="ECO:0000259" key="12">
    <source>
        <dbReference type="PROSITE" id="PS50800"/>
    </source>
</evidence>
<dbReference type="Gene3D" id="1.10.720.30">
    <property type="entry name" value="SAP domain"/>
    <property type="match status" value="1"/>
</dbReference>
<feature type="domain" description="SAP" evidence="12">
    <location>
        <begin position="15"/>
        <end position="49"/>
    </location>
</feature>
<proteinExistence type="inferred from homology"/>
<comment type="pathway">
    <text evidence="2">Protein modification; protein sumoylation.</text>
</comment>
<dbReference type="CDD" id="cd16650">
    <property type="entry name" value="SP-RING_PIAS-like"/>
    <property type="match status" value="1"/>
</dbReference>
<dbReference type="EMBL" id="KI913956">
    <property type="protein sequence ID" value="ETW06000.1"/>
    <property type="molecule type" value="Genomic_DNA"/>
</dbReference>
<dbReference type="RefSeq" id="XP_008865777.1">
    <property type="nucleotide sequence ID" value="XM_008867555.1"/>
</dbReference>
<organism evidence="14">
    <name type="scientific">Aphanomyces invadans</name>
    <dbReference type="NCBI Taxonomy" id="157072"/>
    <lineage>
        <taxon>Eukaryota</taxon>
        <taxon>Sar</taxon>
        <taxon>Stramenopiles</taxon>
        <taxon>Oomycota</taxon>
        <taxon>Saprolegniomycetes</taxon>
        <taxon>Saprolegniales</taxon>
        <taxon>Verrucalvaceae</taxon>
        <taxon>Aphanomyces</taxon>
    </lineage>
</organism>
<keyword evidence="4" id="KW-0808">Transferase</keyword>
<dbReference type="SUPFAM" id="SSF68906">
    <property type="entry name" value="SAP domain"/>
    <property type="match status" value="1"/>
</dbReference>
<keyword evidence="9" id="KW-0539">Nucleus</keyword>
<dbReference type="GO" id="GO:0000785">
    <property type="term" value="C:chromatin"/>
    <property type="evidence" value="ECO:0007669"/>
    <property type="project" value="TreeGrafter"/>
</dbReference>
<evidence type="ECO:0000313" key="14">
    <source>
        <dbReference type="EMBL" id="ETW06000.1"/>
    </source>
</evidence>
<dbReference type="GO" id="GO:0005634">
    <property type="term" value="C:nucleus"/>
    <property type="evidence" value="ECO:0007669"/>
    <property type="project" value="UniProtKB-SubCell"/>
</dbReference>